<dbReference type="VEuPathDB" id="VectorBase:BGLAX_037890"/>
<keyword evidence="1" id="KW-1133">Transmembrane helix</keyword>
<proteinExistence type="predicted"/>
<name>A0A0C9QKQ3_BIOGL</name>
<protein>
    <submittedName>
        <fullName evidence="3">Grctm7 protein</fullName>
    </submittedName>
</protein>
<sequence>MFCCYELWLGLLILKSLHLGIQADVKIDKYEYDGKTVVPKHVTGCQDGKTGILLRAIRISKKSKEISLPHDINNTGQLELWTEFANRCNGKRQCQINQMKLLKNMLDTVLPSPETNTTIETEFVCKPIGGDNVYHIATNFSQVINKVGSSSVYLVYNETSENKVECHVTADTKFVTVEILHFEWIPSDCKNSKDRISVYWHDFDCSWTIGKKAVTVQQPHNITIEFLKQSGFVWLEVRTELAEGRNTQLKLTCDLEPFTTDPVSTTKILTATKATPVIITTISPRELVFTSQTPRSPSVNTTATQLPSLTTNTNSNVVIMSNSGSKQDVANFNDQCLPVIITLCVLLTIAVSVILFLAYKLKKRNRRSSINVYSTTKGSNQDIHLYNDTVDLNQYETVKEASPNTYNNQLSNVLIKKAEILYYLLFVIFTLLTSLF</sequence>
<feature type="signal peptide" evidence="2">
    <location>
        <begin position="1"/>
        <end position="23"/>
    </location>
</feature>
<dbReference type="AlphaFoldDB" id="A0A0C9QKQ3"/>
<feature type="non-terminal residue" evidence="3">
    <location>
        <position position="436"/>
    </location>
</feature>
<reference evidence="3" key="2">
    <citation type="submission" date="2015-02" db="EMBL/GenBank/DDBJ databases">
        <title>Hyperdiverse gene cluster in snail host conveys resistance to human schistosome parasites.</title>
        <authorList>
            <person name="Theron A."/>
            <person name="Marine M."/>
            <person name="Yeh J.-Y."/>
            <person name="Rognon A."/>
        </authorList>
    </citation>
    <scope>NUCLEOTIDE SEQUENCE</scope>
    <source>
        <strain evidence="3">Guadeloupe</strain>
        <tissue evidence="3">Whole body</tissue>
    </source>
</reference>
<feature type="transmembrane region" description="Helical" evidence="1">
    <location>
        <begin position="337"/>
        <end position="359"/>
    </location>
</feature>
<evidence type="ECO:0000313" key="3">
    <source>
        <dbReference type="EMBL" id="JAG85135.1"/>
    </source>
</evidence>
<organism evidence="3">
    <name type="scientific">Biomphalaria glabrata</name>
    <name type="common">Bloodfluke planorb</name>
    <name type="synonym">Freshwater snail</name>
    <dbReference type="NCBI Taxonomy" id="6526"/>
    <lineage>
        <taxon>Eukaryota</taxon>
        <taxon>Metazoa</taxon>
        <taxon>Spiralia</taxon>
        <taxon>Lophotrochozoa</taxon>
        <taxon>Mollusca</taxon>
        <taxon>Gastropoda</taxon>
        <taxon>Heterobranchia</taxon>
        <taxon>Euthyneura</taxon>
        <taxon>Panpulmonata</taxon>
        <taxon>Hygrophila</taxon>
        <taxon>Lymnaeoidea</taxon>
        <taxon>Planorbidae</taxon>
        <taxon>Biomphalaria</taxon>
    </lineage>
</organism>
<reference evidence="3" key="1">
    <citation type="submission" date="2014-12" db="EMBL/GenBank/DDBJ databases">
        <authorList>
            <person name="Tennessen J.A."/>
            <person name="Blouin M.S."/>
        </authorList>
    </citation>
    <scope>NUCLEOTIDE SEQUENCE</scope>
    <source>
        <strain evidence="3">Guadeloupe</strain>
        <tissue evidence="3">Whole body</tissue>
    </source>
</reference>
<dbReference type="EMBL" id="GBYT01000019">
    <property type="protein sequence ID" value="JAG85135.1"/>
    <property type="molecule type" value="Transcribed_RNA"/>
</dbReference>
<dbReference type="VEuPathDB" id="VectorBase:BGLB034662"/>
<feature type="transmembrane region" description="Helical" evidence="1">
    <location>
        <begin position="420"/>
        <end position="435"/>
    </location>
</feature>
<keyword evidence="1" id="KW-0472">Membrane</keyword>
<accession>A0A0C9QKQ3</accession>
<gene>
    <name evidence="3" type="primary">grctm7</name>
</gene>
<evidence type="ECO:0000256" key="1">
    <source>
        <dbReference type="SAM" id="Phobius"/>
    </source>
</evidence>
<keyword evidence="1" id="KW-0812">Transmembrane</keyword>
<evidence type="ECO:0000256" key="2">
    <source>
        <dbReference type="SAM" id="SignalP"/>
    </source>
</evidence>
<keyword evidence="2" id="KW-0732">Signal</keyword>
<feature type="chain" id="PRO_5002201518" evidence="2">
    <location>
        <begin position="24"/>
        <end position="436"/>
    </location>
</feature>